<evidence type="ECO:0000256" key="7">
    <source>
        <dbReference type="ARBA" id="ARBA00023136"/>
    </source>
</evidence>
<dbReference type="PROSITE" id="PS51704">
    <property type="entry name" value="GP_PDE"/>
    <property type="match status" value="1"/>
</dbReference>
<dbReference type="InterPro" id="IPR030395">
    <property type="entry name" value="GP_PDE_dom"/>
</dbReference>
<dbReference type="PANTHER" id="PTHR42758">
    <property type="entry name" value="PHOSPHATIDYLGLYCEROL PHOSPHOLIPASE C"/>
    <property type="match status" value="1"/>
</dbReference>
<name>A0ABN8LX28_9CNID</name>
<keyword evidence="16" id="KW-1185">Reference proteome</keyword>
<comment type="subcellular location">
    <subcellularLocation>
        <location evidence="1">Membrane</location>
    </subcellularLocation>
</comment>
<reference evidence="15 16" key="1">
    <citation type="submission" date="2022-05" db="EMBL/GenBank/DDBJ databases">
        <authorList>
            <consortium name="Genoscope - CEA"/>
            <person name="William W."/>
        </authorList>
    </citation>
    <scope>NUCLEOTIDE SEQUENCE [LARGE SCALE GENOMIC DNA]</scope>
</reference>
<evidence type="ECO:0000256" key="1">
    <source>
        <dbReference type="ARBA" id="ARBA00004370"/>
    </source>
</evidence>
<organism evidence="15 16">
    <name type="scientific">Porites evermanni</name>
    <dbReference type="NCBI Taxonomy" id="104178"/>
    <lineage>
        <taxon>Eukaryota</taxon>
        <taxon>Metazoa</taxon>
        <taxon>Cnidaria</taxon>
        <taxon>Anthozoa</taxon>
        <taxon>Hexacorallia</taxon>
        <taxon>Scleractinia</taxon>
        <taxon>Fungiina</taxon>
        <taxon>Poritidae</taxon>
        <taxon>Porites</taxon>
    </lineage>
</organism>
<evidence type="ECO:0000256" key="3">
    <source>
        <dbReference type="ARBA" id="ARBA00022692"/>
    </source>
</evidence>
<dbReference type="Gene3D" id="3.20.20.190">
    <property type="entry name" value="Phosphatidylinositol (PI) phosphodiesterase"/>
    <property type="match status" value="1"/>
</dbReference>
<evidence type="ECO:0000256" key="2">
    <source>
        <dbReference type="ARBA" id="ARBA00007277"/>
    </source>
</evidence>
<keyword evidence="5 13" id="KW-1133">Transmembrane helix</keyword>
<evidence type="ECO:0000313" key="15">
    <source>
        <dbReference type="EMBL" id="CAH3021861.1"/>
    </source>
</evidence>
<keyword evidence="4" id="KW-0378">Hydrolase</keyword>
<feature type="transmembrane region" description="Helical" evidence="13">
    <location>
        <begin position="42"/>
        <end position="64"/>
    </location>
</feature>
<evidence type="ECO:0000256" key="5">
    <source>
        <dbReference type="ARBA" id="ARBA00022989"/>
    </source>
</evidence>
<dbReference type="InterPro" id="IPR017946">
    <property type="entry name" value="PLC-like_Pdiesterase_TIM-brl"/>
</dbReference>
<gene>
    <name evidence="15" type="ORF">PEVE_00013037</name>
</gene>
<dbReference type="Proteomes" id="UP001159427">
    <property type="component" value="Unassembled WGS sequence"/>
</dbReference>
<protein>
    <recommendedName>
        <fullName evidence="14">GP-PDE domain-containing protein</fullName>
    </recommendedName>
</protein>
<comment type="caution">
    <text evidence="15">The sequence shown here is derived from an EMBL/GenBank/DDBJ whole genome shotgun (WGS) entry which is preliminary data.</text>
</comment>
<comment type="catalytic activity">
    <reaction evidence="9">
        <text>N-(5Z,8Z,11Z,14Z-eicosatetraenoyl)-1-(9Z-octadecenoyl)-sn-glycero-3-phosphoethanolamine + H2O = N-(5Z,8Z,11Z,14Z-eicosatetraenoyl)-ethanolamine + 1-(9Z-octadecenoyl)-sn-glycero-3-phosphate + H(+)</text>
        <dbReference type="Rhea" id="RHEA:45544"/>
        <dbReference type="ChEBI" id="CHEBI:2700"/>
        <dbReference type="ChEBI" id="CHEBI:15377"/>
        <dbReference type="ChEBI" id="CHEBI:15378"/>
        <dbReference type="ChEBI" id="CHEBI:74544"/>
        <dbReference type="ChEBI" id="CHEBI:85223"/>
    </reaction>
    <physiologicalReaction direction="left-to-right" evidence="9">
        <dbReference type="Rhea" id="RHEA:45545"/>
    </physiologicalReaction>
</comment>
<evidence type="ECO:0000256" key="12">
    <source>
        <dbReference type="ARBA" id="ARBA00048947"/>
    </source>
</evidence>
<keyword evidence="7 13" id="KW-0472">Membrane</keyword>
<evidence type="ECO:0000256" key="6">
    <source>
        <dbReference type="ARBA" id="ARBA00023098"/>
    </source>
</evidence>
<dbReference type="EMBL" id="CALNXI010000197">
    <property type="protein sequence ID" value="CAH3021861.1"/>
    <property type="molecule type" value="Genomic_DNA"/>
</dbReference>
<comment type="similarity">
    <text evidence="2">Belongs to the glycerophosphoryl diester phosphodiesterase family.</text>
</comment>
<dbReference type="InterPro" id="IPR052271">
    <property type="entry name" value="GDPD-Related"/>
</dbReference>
<feature type="domain" description="GP-PDE" evidence="14">
    <location>
        <begin position="80"/>
        <end position="349"/>
    </location>
</feature>
<evidence type="ECO:0000256" key="10">
    <source>
        <dbReference type="ARBA" id="ARBA00047538"/>
    </source>
</evidence>
<comment type="catalytic activity">
    <reaction evidence="8">
        <text>1-O-hexadecyl-sn-glycero-3-phosphocholine + H2O = 1-O-hexadecyl-sn-glycero-3-phosphate + choline + H(+)</text>
        <dbReference type="Rhea" id="RHEA:41143"/>
        <dbReference type="ChEBI" id="CHEBI:15354"/>
        <dbReference type="ChEBI" id="CHEBI:15377"/>
        <dbReference type="ChEBI" id="CHEBI:15378"/>
        <dbReference type="ChEBI" id="CHEBI:64496"/>
        <dbReference type="ChEBI" id="CHEBI:77580"/>
    </reaction>
    <physiologicalReaction direction="left-to-right" evidence="8">
        <dbReference type="Rhea" id="RHEA:41144"/>
    </physiologicalReaction>
</comment>
<evidence type="ECO:0000256" key="4">
    <source>
        <dbReference type="ARBA" id="ARBA00022801"/>
    </source>
</evidence>
<keyword evidence="6" id="KW-0443">Lipid metabolism</keyword>
<evidence type="ECO:0000313" key="16">
    <source>
        <dbReference type="Proteomes" id="UP001159427"/>
    </source>
</evidence>
<dbReference type="Pfam" id="PF03009">
    <property type="entry name" value="GDPD"/>
    <property type="match status" value="1"/>
</dbReference>
<dbReference type="SUPFAM" id="SSF51695">
    <property type="entry name" value="PLC-like phosphodiesterases"/>
    <property type="match status" value="1"/>
</dbReference>
<evidence type="ECO:0000256" key="8">
    <source>
        <dbReference type="ARBA" id="ARBA00036083"/>
    </source>
</evidence>
<evidence type="ECO:0000256" key="13">
    <source>
        <dbReference type="SAM" id="Phobius"/>
    </source>
</evidence>
<evidence type="ECO:0000259" key="14">
    <source>
        <dbReference type="PROSITE" id="PS51704"/>
    </source>
</evidence>
<dbReference type="PROSITE" id="PS50007">
    <property type="entry name" value="PIPLC_X_DOMAIN"/>
    <property type="match status" value="1"/>
</dbReference>
<proteinExistence type="inferred from homology"/>
<comment type="catalytic activity">
    <reaction evidence="12">
        <text>N,1-di-(9Z-octadecenoyl)-sn-glycero-3-phosphoethanolamine + H2O = N-(9Z-octadecenoyl) ethanolamine + 1-(9Z-octadecenoyl)-sn-glycero-3-phosphate + H(+)</text>
        <dbReference type="Rhea" id="RHEA:56460"/>
        <dbReference type="ChEBI" id="CHEBI:15377"/>
        <dbReference type="ChEBI" id="CHEBI:15378"/>
        <dbReference type="ChEBI" id="CHEBI:71466"/>
        <dbReference type="ChEBI" id="CHEBI:74544"/>
        <dbReference type="ChEBI" id="CHEBI:85222"/>
    </reaction>
    <physiologicalReaction direction="left-to-right" evidence="12">
        <dbReference type="Rhea" id="RHEA:56461"/>
    </physiologicalReaction>
</comment>
<dbReference type="PANTHER" id="PTHR42758:SF2">
    <property type="entry name" value="PHOSPHATIDYLGLYCEROL PHOSPHOLIPASE C"/>
    <property type="match status" value="1"/>
</dbReference>
<evidence type="ECO:0000256" key="9">
    <source>
        <dbReference type="ARBA" id="ARBA00047392"/>
    </source>
</evidence>
<comment type="catalytic activity">
    <reaction evidence="11">
        <text>1-O-(1Z-octadecenyl)-sn-glycero-3-phospho-N-hexadecanoyl-ethanolamine + H2O = 1-O-(1Z-octadecenyl)-sn-glycero-3-phosphate + N-hexadecanoylethanolamine + H(+)</text>
        <dbReference type="Rhea" id="RHEA:53184"/>
        <dbReference type="ChEBI" id="CHEBI:15377"/>
        <dbReference type="ChEBI" id="CHEBI:15378"/>
        <dbReference type="ChEBI" id="CHEBI:71464"/>
        <dbReference type="ChEBI" id="CHEBI:137009"/>
        <dbReference type="ChEBI" id="CHEBI:137017"/>
    </reaction>
    <physiologicalReaction direction="left-to-right" evidence="11">
        <dbReference type="Rhea" id="RHEA:53185"/>
    </physiologicalReaction>
</comment>
<feature type="transmembrane region" description="Helical" evidence="13">
    <location>
        <begin position="247"/>
        <end position="265"/>
    </location>
</feature>
<keyword evidence="3 13" id="KW-0812">Transmembrane</keyword>
<accession>A0ABN8LX28</accession>
<evidence type="ECO:0000256" key="11">
    <source>
        <dbReference type="ARBA" id="ARBA00048580"/>
    </source>
</evidence>
<comment type="catalytic activity">
    <reaction evidence="10">
        <text>N-hexadecanoyl-1-(9Z-octadecenoyl)-sn-glycero-3-phosphoethanolamine + H2O = N-hexadecanoylethanolamine + 1-(9Z-octadecenoyl)-sn-glycero-3-phosphate + H(+)</text>
        <dbReference type="Rhea" id="RHEA:53168"/>
        <dbReference type="ChEBI" id="CHEBI:15377"/>
        <dbReference type="ChEBI" id="CHEBI:15378"/>
        <dbReference type="ChEBI" id="CHEBI:71464"/>
        <dbReference type="ChEBI" id="CHEBI:74544"/>
        <dbReference type="ChEBI" id="CHEBI:85217"/>
    </reaction>
    <physiologicalReaction direction="left-to-right" evidence="10">
        <dbReference type="Rhea" id="RHEA:53169"/>
    </physiologicalReaction>
</comment>
<dbReference type="CDD" id="cd08612">
    <property type="entry name" value="GDPD_GDE4"/>
    <property type="match status" value="1"/>
</dbReference>
<sequence length="376" mass="43408">MTWLPSKRTFVVDRNTDDIHRKKLTPAKKKKAFTAFTRRKNIMLALAIALPIIGSYIITSVVLLNFPTILHKRKNTKFRCRHISHRGGAAENLENTMTAYQYALKMGTEMLELDVRLTADKQVVVCHDNDLSRVTHSDSVISDLKYEDLPLLMNTLTVQFQPGVACMAKNGDRKIPLLESVFKAFPDIPINVDIKSNSDELIDKTHELICKYNRKKITVWGNFSKEVTEKCYKKDPEIAVMFSMQRAALLIFLFYSGLLPFIPLKESFLEIMLPVTMIRRFEVPWTMKALCHIVDWFMVSPILFKHLDKRGIQTYLWVLNDDHEFDLAFNKLKVAGVMTDYPSRLKRYLANNSTASQHAPNIVNDKDEHSELIKKQ</sequence>